<sequence>MLRMGITPRKDWKKMAHEYGFHFHTMHGQPYWDESAYYQFTLKQIEQHLESPTEELHQMCLHIVDKVSKDDELLTKFAIPQAFWQPIADSWNAREPSLYSRLDFVYDGTRPAKLLENNADTPTSLYESGFWQWLWLENNVDGGKLSGACDQFNSLQEKLVNQFKVIAHYYELSYMHFACCKDTDEDRGTVQYLQDCAKAAGIDDYFVYMEDIGLGENGDLSDLQDQIISHCFKLYPWEFMQREEFGLASIEAATAWVEPVWKSILSNKALLPSLWQAFKGHPNLLPAYFEADFARHSGSAQGEQKWVRKPLFSREGANIDIVEFKNAALPKQNKKDKQAKNILSTDGPYGEEGYIYQAYSPLPKFGQSHTLIGSWLVGDEAAGISIREDESMITQDLSRYLPHVIL</sequence>
<keyword evidence="8" id="KW-1185">Reference proteome</keyword>
<evidence type="ECO:0000256" key="4">
    <source>
        <dbReference type="ARBA" id="ARBA00022840"/>
    </source>
</evidence>
<evidence type="ECO:0000256" key="5">
    <source>
        <dbReference type="ARBA" id="ARBA00022842"/>
    </source>
</evidence>
<dbReference type="SUPFAM" id="SSF52440">
    <property type="entry name" value="PreATP-grasp domain"/>
    <property type="match status" value="1"/>
</dbReference>
<dbReference type="InterPro" id="IPR005494">
    <property type="entry name" value="GSPS_pre-ATP-grasp-like_dom"/>
</dbReference>
<name>A0ABV9LTC1_9ALTE</name>
<keyword evidence="5" id="KW-0460">Magnesium</keyword>
<dbReference type="Proteomes" id="UP001595897">
    <property type="component" value="Unassembled WGS sequence"/>
</dbReference>
<dbReference type="RefSeq" id="WP_382405557.1">
    <property type="nucleotide sequence ID" value="NZ_JBHSGU010000002.1"/>
</dbReference>
<dbReference type="GO" id="GO:0016874">
    <property type="term" value="F:ligase activity"/>
    <property type="evidence" value="ECO:0007669"/>
    <property type="project" value="UniProtKB-KW"/>
</dbReference>
<keyword evidence="2" id="KW-0479">Metal-binding</keyword>
<comment type="caution">
    <text evidence="7">The sequence shown here is derived from an EMBL/GenBank/DDBJ whole genome shotgun (WGS) entry which is preliminary data.</text>
</comment>
<dbReference type="EC" id="6.3.1.-" evidence="7"/>
<dbReference type="Pfam" id="PF03738">
    <property type="entry name" value="GSP_synth"/>
    <property type="match status" value="1"/>
</dbReference>
<evidence type="ECO:0000313" key="8">
    <source>
        <dbReference type="Proteomes" id="UP001595897"/>
    </source>
</evidence>
<dbReference type="EMBL" id="JBHSGU010000002">
    <property type="protein sequence ID" value="MFC4698875.1"/>
    <property type="molecule type" value="Genomic_DNA"/>
</dbReference>
<keyword evidence="1 7" id="KW-0436">Ligase</keyword>
<proteinExistence type="predicted"/>
<keyword evidence="4" id="KW-0067">ATP-binding</keyword>
<dbReference type="InterPro" id="IPR016185">
    <property type="entry name" value="PreATP-grasp_dom_sf"/>
</dbReference>
<evidence type="ECO:0000259" key="6">
    <source>
        <dbReference type="Pfam" id="PF03738"/>
    </source>
</evidence>
<dbReference type="Gene3D" id="3.30.1490.330">
    <property type="match status" value="1"/>
</dbReference>
<evidence type="ECO:0000313" key="7">
    <source>
        <dbReference type="EMBL" id="MFC4698875.1"/>
    </source>
</evidence>
<evidence type="ECO:0000256" key="3">
    <source>
        <dbReference type="ARBA" id="ARBA00022741"/>
    </source>
</evidence>
<protein>
    <submittedName>
        <fullName evidence="7">Glutathionylspermidine synthase family protein</fullName>
        <ecNumber evidence="7">6.3.1.-</ecNumber>
    </submittedName>
</protein>
<evidence type="ECO:0000256" key="2">
    <source>
        <dbReference type="ARBA" id="ARBA00022723"/>
    </source>
</evidence>
<feature type="domain" description="Glutathionylspermidine synthase pre-ATP-grasp-like" evidence="6">
    <location>
        <begin position="12"/>
        <end position="405"/>
    </location>
</feature>
<keyword evidence="3" id="KW-0547">Nucleotide-binding</keyword>
<evidence type="ECO:0000256" key="1">
    <source>
        <dbReference type="ARBA" id="ARBA00022598"/>
    </source>
</evidence>
<organism evidence="7 8">
    <name type="scientific">Glaciecola siphonariae</name>
    <dbReference type="NCBI Taxonomy" id="521012"/>
    <lineage>
        <taxon>Bacteria</taxon>
        <taxon>Pseudomonadati</taxon>
        <taxon>Pseudomonadota</taxon>
        <taxon>Gammaproteobacteria</taxon>
        <taxon>Alteromonadales</taxon>
        <taxon>Alteromonadaceae</taxon>
        <taxon>Glaciecola</taxon>
    </lineage>
</organism>
<dbReference type="SUPFAM" id="SSF56059">
    <property type="entry name" value="Glutathione synthetase ATP-binding domain-like"/>
    <property type="match status" value="1"/>
</dbReference>
<accession>A0ABV9LTC1</accession>
<reference evidence="8" key="1">
    <citation type="journal article" date="2019" name="Int. J. Syst. Evol. Microbiol.">
        <title>The Global Catalogue of Microorganisms (GCM) 10K type strain sequencing project: providing services to taxonomists for standard genome sequencing and annotation.</title>
        <authorList>
            <consortium name="The Broad Institute Genomics Platform"/>
            <consortium name="The Broad Institute Genome Sequencing Center for Infectious Disease"/>
            <person name="Wu L."/>
            <person name="Ma J."/>
        </authorList>
    </citation>
    <scope>NUCLEOTIDE SEQUENCE [LARGE SCALE GENOMIC DNA]</scope>
    <source>
        <strain evidence="8">KACC 12507</strain>
    </source>
</reference>
<gene>
    <name evidence="7" type="ORF">ACFO4O_01700</name>
</gene>